<comment type="caution">
    <text evidence="1">The sequence shown here is derived from an EMBL/GenBank/DDBJ whole genome shotgun (WGS) entry which is preliminary data.</text>
</comment>
<sequence length="260" mass="31486">MNLEEFTKKEVLLNKKEIFSFDFEGKKYWLKKARATKPNKIQKFFYKIFSFELLIPSLEKTPKDALIFETTKIERFKKLGINVPNIVYKSEIFFILEDCGMTIYSILRDENIEEKNFYFYIDLVLKELAKMHSIGFFHGGSQLRNFTFKDGKVFVIDFEESFDENIDVRSLQHRDFLLFLLSFLKIKELSFKIDYEKIINRYLEISKNYEIKDKLLNFRGKLRFFLYLYKKEFIRKRVGSDVKYFFELIEILNNMDKNAK</sequence>
<evidence type="ECO:0008006" key="2">
    <source>
        <dbReference type="Google" id="ProtNLM"/>
    </source>
</evidence>
<accession>A0A644VHU7</accession>
<name>A0A644VHU7_9ZZZZ</name>
<dbReference type="SUPFAM" id="SSF56112">
    <property type="entry name" value="Protein kinase-like (PK-like)"/>
    <property type="match status" value="1"/>
</dbReference>
<dbReference type="EMBL" id="VSSQ01000313">
    <property type="protein sequence ID" value="MPL90807.1"/>
    <property type="molecule type" value="Genomic_DNA"/>
</dbReference>
<reference evidence="1" key="1">
    <citation type="submission" date="2019-08" db="EMBL/GenBank/DDBJ databases">
        <authorList>
            <person name="Kucharzyk K."/>
            <person name="Murdoch R.W."/>
            <person name="Higgins S."/>
            <person name="Loffler F."/>
        </authorList>
    </citation>
    <scope>NUCLEOTIDE SEQUENCE</scope>
</reference>
<evidence type="ECO:0000313" key="1">
    <source>
        <dbReference type="EMBL" id="MPL90807.1"/>
    </source>
</evidence>
<gene>
    <name evidence="1" type="ORF">SDC9_36863</name>
</gene>
<dbReference type="AlphaFoldDB" id="A0A644VHU7"/>
<proteinExistence type="predicted"/>
<organism evidence="1">
    <name type="scientific">bioreactor metagenome</name>
    <dbReference type="NCBI Taxonomy" id="1076179"/>
    <lineage>
        <taxon>unclassified sequences</taxon>
        <taxon>metagenomes</taxon>
        <taxon>ecological metagenomes</taxon>
    </lineage>
</organism>
<dbReference type="InterPro" id="IPR011009">
    <property type="entry name" value="Kinase-like_dom_sf"/>
</dbReference>
<protein>
    <recommendedName>
        <fullName evidence="2">Protein kinase domain-containing protein</fullName>
    </recommendedName>
</protein>